<dbReference type="InterPro" id="IPR003593">
    <property type="entry name" value="AAA+_ATPase"/>
</dbReference>
<dbReference type="PRINTS" id="PR01590">
    <property type="entry name" value="HTHFIS"/>
</dbReference>
<dbReference type="EMBL" id="VSSQ01021628">
    <property type="protein sequence ID" value="MPM67330.1"/>
    <property type="molecule type" value="Genomic_DNA"/>
</dbReference>
<reference evidence="6" key="1">
    <citation type="submission" date="2019-08" db="EMBL/GenBank/DDBJ databases">
        <authorList>
            <person name="Kucharzyk K."/>
            <person name="Murdoch R.W."/>
            <person name="Higgins S."/>
            <person name="Loffler F."/>
        </authorList>
    </citation>
    <scope>NUCLEOTIDE SEQUENCE</scope>
</reference>
<evidence type="ECO:0000256" key="2">
    <source>
        <dbReference type="ARBA" id="ARBA00022840"/>
    </source>
</evidence>
<dbReference type="Pfam" id="PF25601">
    <property type="entry name" value="AAA_lid_14"/>
    <property type="match status" value="1"/>
</dbReference>
<dbReference type="InterPro" id="IPR002078">
    <property type="entry name" value="Sigma_54_int"/>
</dbReference>
<evidence type="ECO:0000259" key="5">
    <source>
        <dbReference type="PROSITE" id="PS50045"/>
    </source>
</evidence>
<evidence type="ECO:0000256" key="3">
    <source>
        <dbReference type="ARBA" id="ARBA00023015"/>
    </source>
</evidence>
<dbReference type="SMART" id="SM00382">
    <property type="entry name" value="AAA"/>
    <property type="match status" value="1"/>
</dbReference>
<dbReference type="CDD" id="cd00009">
    <property type="entry name" value="AAA"/>
    <property type="match status" value="1"/>
</dbReference>
<dbReference type="InterPro" id="IPR002197">
    <property type="entry name" value="HTH_Fis"/>
</dbReference>
<protein>
    <submittedName>
        <fullName evidence="6">Arginine utilization regulatory protein RocR</fullName>
    </submittedName>
</protein>
<dbReference type="Gene3D" id="1.10.8.60">
    <property type="match status" value="1"/>
</dbReference>
<dbReference type="PROSITE" id="PS00688">
    <property type="entry name" value="SIGMA54_INTERACT_3"/>
    <property type="match status" value="1"/>
</dbReference>
<keyword evidence="1" id="KW-0547">Nucleotide-binding</keyword>
<dbReference type="FunFam" id="3.40.50.300:FF:000006">
    <property type="entry name" value="DNA-binding transcriptional regulator NtrC"/>
    <property type="match status" value="1"/>
</dbReference>
<dbReference type="GO" id="GO:0043565">
    <property type="term" value="F:sequence-specific DNA binding"/>
    <property type="evidence" value="ECO:0007669"/>
    <property type="project" value="InterPro"/>
</dbReference>
<dbReference type="InterPro" id="IPR058031">
    <property type="entry name" value="AAA_lid_NorR"/>
</dbReference>
<keyword evidence="2" id="KW-0067">ATP-binding</keyword>
<dbReference type="PANTHER" id="PTHR32071:SF74">
    <property type="entry name" value="TRANSCRIPTIONAL ACTIVATOR ROCR"/>
    <property type="match status" value="1"/>
</dbReference>
<dbReference type="Pfam" id="PF00158">
    <property type="entry name" value="Sigma54_activat"/>
    <property type="match status" value="1"/>
</dbReference>
<keyword evidence="4" id="KW-0804">Transcription</keyword>
<keyword evidence="3" id="KW-0805">Transcription regulation</keyword>
<dbReference type="InterPro" id="IPR009057">
    <property type="entry name" value="Homeodomain-like_sf"/>
</dbReference>
<evidence type="ECO:0000256" key="4">
    <source>
        <dbReference type="ARBA" id="ARBA00023163"/>
    </source>
</evidence>
<dbReference type="GO" id="GO:0005524">
    <property type="term" value="F:ATP binding"/>
    <property type="evidence" value="ECO:0007669"/>
    <property type="project" value="UniProtKB-KW"/>
</dbReference>
<dbReference type="Gene3D" id="1.10.10.60">
    <property type="entry name" value="Homeodomain-like"/>
    <property type="match status" value="1"/>
</dbReference>
<name>A0A645BPG1_9ZZZZ</name>
<dbReference type="GO" id="GO:0006355">
    <property type="term" value="P:regulation of DNA-templated transcription"/>
    <property type="evidence" value="ECO:0007669"/>
    <property type="project" value="InterPro"/>
</dbReference>
<dbReference type="InterPro" id="IPR027417">
    <property type="entry name" value="P-loop_NTPase"/>
</dbReference>
<accession>A0A645BPG1</accession>
<proteinExistence type="predicted"/>
<organism evidence="6">
    <name type="scientific">bioreactor metagenome</name>
    <dbReference type="NCBI Taxonomy" id="1076179"/>
    <lineage>
        <taxon>unclassified sequences</taxon>
        <taxon>metagenomes</taxon>
        <taxon>ecological metagenomes</taxon>
    </lineage>
</organism>
<sequence length="333" mass="37060">MNNNTRYTFSSIICNSDIMRAAIQKAKKAASFTLLPILIYGETGTGKELFAQSIHNASANKSHPFIAVNCAAIPETLLEITLFGSVRGAFTDAVNATGLFEQAGSGTIFLDEINSMPMSIQPKILRVIQEKSFRKLGSSSEIAVNCRIIASMNRPPLDCIANNTLREDLFYRLSAITIEVPPLRERKEDIETLANYFIQKYSATYEVAPIVMPPKYLEMLRKHSWPGNVRELQNTIESSLVMLEPSSGSFPTPDIFTHYDAEMSGGPSTTDNFLPSEETKVANLKDTLFFTEKQMLVTALNKYSWNISNAAKALGISRSNLQYKIEKFGLSRK</sequence>
<gene>
    <name evidence="6" type="primary">rocR_8</name>
    <name evidence="6" type="ORF">SDC9_114252</name>
</gene>
<dbReference type="AlphaFoldDB" id="A0A645BPG1"/>
<dbReference type="PANTHER" id="PTHR32071">
    <property type="entry name" value="TRANSCRIPTIONAL REGULATORY PROTEIN"/>
    <property type="match status" value="1"/>
</dbReference>
<comment type="caution">
    <text evidence="6">The sequence shown here is derived from an EMBL/GenBank/DDBJ whole genome shotgun (WGS) entry which is preliminary data.</text>
</comment>
<feature type="domain" description="Sigma-54 factor interaction" evidence="5">
    <location>
        <begin position="12"/>
        <end position="241"/>
    </location>
</feature>
<dbReference type="PROSITE" id="PS50045">
    <property type="entry name" value="SIGMA54_INTERACT_4"/>
    <property type="match status" value="1"/>
</dbReference>
<dbReference type="PROSITE" id="PS00675">
    <property type="entry name" value="SIGMA54_INTERACT_1"/>
    <property type="match status" value="1"/>
</dbReference>
<evidence type="ECO:0000256" key="1">
    <source>
        <dbReference type="ARBA" id="ARBA00022741"/>
    </source>
</evidence>
<dbReference type="SUPFAM" id="SSF52540">
    <property type="entry name" value="P-loop containing nucleoside triphosphate hydrolases"/>
    <property type="match status" value="1"/>
</dbReference>
<dbReference type="InterPro" id="IPR025662">
    <property type="entry name" value="Sigma_54_int_dom_ATP-bd_1"/>
</dbReference>
<evidence type="ECO:0000313" key="6">
    <source>
        <dbReference type="EMBL" id="MPM67330.1"/>
    </source>
</evidence>
<dbReference type="InterPro" id="IPR025944">
    <property type="entry name" value="Sigma_54_int_dom_CS"/>
</dbReference>
<dbReference type="SUPFAM" id="SSF46689">
    <property type="entry name" value="Homeodomain-like"/>
    <property type="match status" value="1"/>
</dbReference>
<dbReference type="Gene3D" id="3.40.50.300">
    <property type="entry name" value="P-loop containing nucleotide triphosphate hydrolases"/>
    <property type="match status" value="1"/>
</dbReference>
<dbReference type="Pfam" id="PF02954">
    <property type="entry name" value="HTH_8"/>
    <property type="match status" value="1"/>
</dbReference>